<evidence type="ECO:0000256" key="8">
    <source>
        <dbReference type="ARBA" id="ARBA00023316"/>
    </source>
</evidence>
<keyword evidence="4" id="KW-0808">Transferase</keyword>
<sequence>MTTTLTERLHLRRPYGPTVAPEEQSGAPHQKNPHDTRNLRQKSHSCGLTALENGFNPGIVADFNDNGLHGVEELGRYAQVPSARYCFDWNQTMSSLKIMFGILAAGLMLSGCMQATTRYEATDTKAFKPKDKELLAKVKYENTAVAEPFRRAIVEFHRKEAPGSIVVDSDNHYLYYVLEGGKAIRYGITVGEEAMAWSGIAKVASKTEWPAWHPTPGEISRLGVPTYVAPGPDNPMGSRALYLHSGGKDTLFRIHGTNQPEYIGASISSGCIRLTNEDAIDLYDRVKLGTLVVVLEPKHGDSPYKPRLALQGGSSSPY</sequence>
<feature type="region of interest" description="Disordered" evidence="10">
    <location>
        <begin position="1"/>
        <end position="40"/>
    </location>
</feature>
<evidence type="ECO:0000256" key="4">
    <source>
        <dbReference type="ARBA" id="ARBA00022679"/>
    </source>
</evidence>
<dbReference type="Pfam" id="PF03734">
    <property type="entry name" value="YkuD"/>
    <property type="match status" value="1"/>
</dbReference>
<keyword evidence="8 9" id="KW-0961">Cell wall biogenesis/degradation</keyword>
<comment type="pathway">
    <text evidence="1 9">Cell wall biogenesis; peptidoglycan biosynthesis.</text>
</comment>
<keyword evidence="13" id="KW-1185">Reference proteome</keyword>
<dbReference type="InterPro" id="IPR005490">
    <property type="entry name" value="LD_TPept_cat_dom"/>
</dbReference>
<dbReference type="Gene3D" id="2.40.440.10">
    <property type="entry name" value="L,D-transpeptidase catalytic domain-like"/>
    <property type="match status" value="1"/>
</dbReference>
<dbReference type="EMBL" id="JBGBZN010000002">
    <property type="protein sequence ID" value="MEY9468841.1"/>
    <property type="molecule type" value="Genomic_DNA"/>
</dbReference>
<evidence type="ECO:0000259" key="11">
    <source>
        <dbReference type="PROSITE" id="PS52029"/>
    </source>
</evidence>
<evidence type="ECO:0000256" key="2">
    <source>
        <dbReference type="ARBA" id="ARBA00005992"/>
    </source>
</evidence>
<accession>A0ABV4GAA0</accession>
<keyword evidence="6 9" id="KW-0133">Cell shape</keyword>
<keyword evidence="3" id="KW-0328">Glycosyltransferase</keyword>
<dbReference type="PROSITE" id="PS52029">
    <property type="entry name" value="LD_TPASE"/>
    <property type="match status" value="1"/>
</dbReference>
<dbReference type="CDD" id="cd16913">
    <property type="entry name" value="YkuD_like"/>
    <property type="match status" value="1"/>
</dbReference>
<reference evidence="12 13" key="1">
    <citation type="submission" date="2024-07" db="EMBL/GenBank/DDBJ databases">
        <title>Genomic Encyclopedia of Type Strains, Phase V (KMG-V): Genome sequencing to study the core and pangenomes of soil and plant-associated prokaryotes.</title>
        <authorList>
            <person name="Whitman W."/>
        </authorList>
    </citation>
    <scope>NUCLEOTIDE SEQUENCE [LARGE SCALE GENOMIC DNA]</scope>
    <source>
        <strain evidence="12 13">USDA 222</strain>
    </source>
</reference>
<feature type="domain" description="L,D-TPase catalytic" evidence="11">
    <location>
        <begin position="163"/>
        <end position="295"/>
    </location>
</feature>
<comment type="caution">
    <text evidence="12">The sequence shown here is derived from an EMBL/GenBank/DDBJ whole genome shotgun (WGS) entry which is preliminary data.</text>
</comment>
<evidence type="ECO:0000256" key="10">
    <source>
        <dbReference type="SAM" id="MobiDB-lite"/>
    </source>
</evidence>
<evidence type="ECO:0000256" key="7">
    <source>
        <dbReference type="ARBA" id="ARBA00022984"/>
    </source>
</evidence>
<protein>
    <submittedName>
        <fullName evidence="12">Lipoprotein-anchoring transpeptidase ErfK/SrfK</fullName>
    </submittedName>
</protein>
<dbReference type="InterPro" id="IPR050979">
    <property type="entry name" value="LD-transpeptidase"/>
</dbReference>
<dbReference type="PANTHER" id="PTHR30582">
    <property type="entry name" value="L,D-TRANSPEPTIDASE"/>
    <property type="match status" value="1"/>
</dbReference>
<dbReference type="SUPFAM" id="SSF141523">
    <property type="entry name" value="L,D-transpeptidase catalytic domain-like"/>
    <property type="match status" value="1"/>
</dbReference>
<dbReference type="InterPro" id="IPR038063">
    <property type="entry name" value="Transpep_catalytic_dom"/>
</dbReference>
<evidence type="ECO:0000256" key="3">
    <source>
        <dbReference type="ARBA" id="ARBA00022676"/>
    </source>
</evidence>
<name>A0ABV4GAA0_9BRAD</name>
<keyword evidence="12" id="KW-0449">Lipoprotein</keyword>
<feature type="active site" description="Nucleophile" evidence="9">
    <location>
        <position position="271"/>
    </location>
</feature>
<comment type="similarity">
    <text evidence="2">Belongs to the YkuD family.</text>
</comment>
<gene>
    <name evidence="12" type="ORF">ABH992_001240</name>
</gene>
<evidence type="ECO:0000256" key="9">
    <source>
        <dbReference type="PROSITE-ProRule" id="PRU01373"/>
    </source>
</evidence>
<organism evidence="12 13">
    <name type="scientific">Bradyrhizobium yuanmingense</name>
    <dbReference type="NCBI Taxonomy" id="108015"/>
    <lineage>
        <taxon>Bacteria</taxon>
        <taxon>Pseudomonadati</taxon>
        <taxon>Pseudomonadota</taxon>
        <taxon>Alphaproteobacteria</taxon>
        <taxon>Hyphomicrobiales</taxon>
        <taxon>Nitrobacteraceae</taxon>
        <taxon>Bradyrhizobium</taxon>
    </lineage>
</organism>
<evidence type="ECO:0000256" key="6">
    <source>
        <dbReference type="ARBA" id="ARBA00022960"/>
    </source>
</evidence>
<evidence type="ECO:0000313" key="12">
    <source>
        <dbReference type="EMBL" id="MEY9468841.1"/>
    </source>
</evidence>
<evidence type="ECO:0000256" key="5">
    <source>
        <dbReference type="ARBA" id="ARBA00022801"/>
    </source>
</evidence>
<feature type="active site" description="Proton donor/acceptor" evidence="9">
    <location>
        <position position="255"/>
    </location>
</feature>
<keyword evidence="7 9" id="KW-0573">Peptidoglycan synthesis</keyword>
<proteinExistence type="inferred from homology"/>
<keyword evidence="5" id="KW-0378">Hydrolase</keyword>
<dbReference type="Proteomes" id="UP001565474">
    <property type="component" value="Unassembled WGS sequence"/>
</dbReference>
<evidence type="ECO:0000256" key="1">
    <source>
        <dbReference type="ARBA" id="ARBA00004752"/>
    </source>
</evidence>
<evidence type="ECO:0000313" key="13">
    <source>
        <dbReference type="Proteomes" id="UP001565474"/>
    </source>
</evidence>
<dbReference type="PANTHER" id="PTHR30582:SF24">
    <property type="entry name" value="L,D-TRANSPEPTIDASE ERFK_SRFK-RELATED"/>
    <property type="match status" value="1"/>
</dbReference>